<dbReference type="InterPro" id="IPR007487">
    <property type="entry name" value="ABC_transpt-TYRBP-like"/>
</dbReference>
<dbReference type="CDD" id="cd06325">
    <property type="entry name" value="PBP1_ABC_unchar_transporter"/>
    <property type="match status" value="1"/>
</dbReference>
<reference evidence="1 2" key="1">
    <citation type="submission" date="2022-10" db="EMBL/GenBank/DDBJ databases">
        <title>Ruegeria sp. nov., isolated from ocean surface water.</title>
        <authorList>
            <person name="He W."/>
            <person name="Wang L."/>
            <person name="Zhang D.-F."/>
        </authorList>
    </citation>
    <scope>NUCLEOTIDE SEQUENCE [LARGE SCALE GENOMIC DNA]</scope>
    <source>
        <strain evidence="1 2">WL0004</strain>
    </source>
</reference>
<evidence type="ECO:0000313" key="1">
    <source>
        <dbReference type="EMBL" id="MCU9839578.1"/>
    </source>
</evidence>
<gene>
    <name evidence="1" type="ORF">OEZ49_17525</name>
</gene>
<dbReference type="PANTHER" id="PTHR35271:SF1">
    <property type="entry name" value="ABC TRANSPORTER, SUBSTRATE-BINDING LIPOPROTEIN"/>
    <property type="match status" value="1"/>
</dbReference>
<proteinExistence type="predicted"/>
<dbReference type="Pfam" id="PF04392">
    <property type="entry name" value="ABC_sub_bind"/>
    <property type="match status" value="1"/>
</dbReference>
<dbReference type="Gene3D" id="3.40.50.2300">
    <property type="match status" value="2"/>
</dbReference>
<dbReference type="RefSeq" id="WP_263389524.1">
    <property type="nucleotide sequence ID" value="NZ_JAOVQN010000020.1"/>
</dbReference>
<evidence type="ECO:0000313" key="2">
    <source>
        <dbReference type="Proteomes" id="UP001321014"/>
    </source>
</evidence>
<accession>A0ABT2X075</accession>
<protein>
    <submittedName>
        <fullName evidence="1">ABC transporter substrate-binding protein</fullName>
    </submittedName>
</protein>
<dbReference type="PANTHER" id="PTHR35271">
    <property type="entry name" value="ABC TRANSPORTER, SUBSTRATE-BINDING LIPOPROTEIN-RELATED"/>
    <property type="match status" value="1"/>
</dbReference>
<dbReference type="Proteomes" id="UP001321014">
    <property type="component" value="Unassembled WGS sequence"/>
</dbReference>
<dbReference type="EMBL" id="JAOVQN010000020">
    <property type="protein sequence ID" value="MCU9839578.1"/>
    <property type="molecule type" value="Genomic_DNA"/>
</dbReference>
<keyword evidence="2" id="KW-1185">Reference proteome</keyword>
<name>A0ABT2X075_9RHOB</name>
<sequence>MAVSVLLAFSVSPSIAETKRIFAITFDMCDPICEGFQAEVEESGFDVEIVWRDYELDKSRLPGLVAEARELEADLILTNGTNATLGVVGTFDDLGDDGFIGEIPVVFTNVANPFSAGIAVDFDGTGRANVAGTFNRPEEALNIQVIKTYDDSFDTLGLLYNSDEANSVIKHDELVDLSRTMGFNLVAVDMSQDGARPEPEDLPAWLDRLKEAGVRWIYIGSSSFLQRNADAFTRGAIVRDMAVVSPYEHLVRKSDALISVAAHLKDVGRLAAQQALRILRDGESPGDLPIVRAADFAIVVNMDVARELNRMPPFAFLQIADTVHD</sequence>
<comment type="caution">
    <text evidence="1">The sequence shown here is derived from an EMBL/GenBank/DDBJ whole genome shotgun (WGS) entry which is preliminary data.</text>
</comment>
<organism evidence="1 2">
    <name type="scientific">Ruegeria marisflavi</name>
    <dbReference type="NCBI Taxonomy" id="2984152"/>
    <lineage>
        <taxon>Bacteria</taxon>
        <taxon>Pseudomonadati</taxon>
        <taxon>Pseudomonadota</taxon>
        <taxon>Alphaproteobacteria</taxon>
        <taxon>Rhodobacterales</taxon>
        <taxon>Roseobacteraceae</taxon>
        <taxon>Ruegeria</taxon>
    </lineage>
</organism>